<accession>A0A7C8GU37</accession>
<evidence type="ECO:0000313" key="1">
    <source>
        <dbReference type="EMBL" id="KAB8137982.1"/>
    </source>
</evidence>
<dbReference type="OrthoDB" id="1644322at2"/>
<evidence type="ECO:0000313" key="2">
    <source>
        <dbReference type="Proteomes" id="UP000480246"/>
    </source>
</evidence>
<dbReference type="RefSeq" id="WP_153402319.1">
    <property type="nucleotide sequence ID" value="NZ_ML762427.1"/>
</dbReference>
<sequence length="108" mass="12943">MHNDRGSIKWASLMLPEHVKILREMWQEDHIEEKKEIDDQQLEENARILVEAYAQRKKVTITYYQQRQYKTDHVSIIRIDRYSQTIRVENEGAERITITLDNILSAES</sequence>
<proteinExistence type="predicted"/>
<dbReference type="Pfam" id="PF08863">
    <property type="entry name" value="YolD"/>
    <property type="match status" value="1"/>
</dbReference>
<dbReference type="EMBL" id="WEID01000031">
    <property type="protein sequence ID" value="KAB8137982.1"/>
    <property type="molecule type" value="Genomic_DNA"/>
</dbReference>
<keyword evidence="2" id="KW-1185">Reference proteome</keyword>
<dbReference type="InterPro" id="IPR014962">
    <property type="entry name" value="YolD"/>
</dbReference>
<dbReference type="PANTHER" id="PTHR40051:SF1">
    <property type="entry name" value="YOLD-LIKE FAMILY PROTEIN"/>
    <property type="match status" value="1"/>
</dbReference>
<comment type="caution">
    <text evidence="1">The sequence shown here is derived from an EMBL/GenBank/DDBJ whole genome shotgun (WGS) entry which is preliminary data.</text>
</comment>
<protein>
    <submittedName>
        <fullName evidence="1">YolD-like family protein</fullName>
    </submittedName>
</protein>
<reference evidence="1 2" key="1">
    <citation type="submission" date="2019-10" db="EMBL/GenBank/DDBJ databases">
        <title>Gracilibacillus sp. nov. isolated from rice seeds.</title>
        <authorList>
            <person name="He S."/>
        </authorList>
    </citation>
    <scope>NUCLEOTIDE SEQUENCE [LARGE SCALE GENOMIC DNA]</scope>
    <source>
        <strain evidence="1 2">TD8</strain>
    </source>
</reference>
<dbReference type="PANTHER" id="PTHR40051">
    <property type="entry name" value="IG HYPOTHETICAL 15966"/>
    <property type="match status" value="1"/>
</dbReference>
<gene>
    <name evidence="1" type="ORF">F9U64_07135</name>
</gene>
<name>A0A7C8GU37_9BACI</name>
<organism evidence="1 2">
    <name type="scientific">Gracilibacillus oryzae</name>
    <dbReference type="NCBI Taxonomy" id="1672701"/>
    <lineage>
        <taxon>Bacteria</taxon>
        <taxon>Bacillati</taxon>
        <taxon>Bacillota</taxon>
        <taxon>Bacilli</taxon>
        <taxon>Bacillales</taxon>
        <taxon>Bacillaceae</taxon>
        <taxon>Gracilibacillus</taxon>
    </lineage>
</organism>
<dbReference type="Proteomes" id="UP000480246">
    <property type="component" value="Unassembled WGS sequence"/>
</dbReference>
<dbReference type="AlphaFoldDB" id="A0A7C8GU37"/>